<dbReference type="EMBL" id="DWVY01000024">
    <property type="protein sequence ID" value="HJC74308.1"/>
    <property type="molecule type" value="Genomic_DNA"/>
</dbReference>
<name>A0A9D2TML6_9FIRM</name>
<accession>A0A9D2TML6</accession>
<comment type="caution">
    <text evidence="1">The sequence shown here is derived from an EMBL/GenBank/DDBJ whole genome shotgun (WGS) entry which is preliminary data.</text>
</comment>
<evidence type="ECO:0000313" key="2">
    <source>
        <dbReference type="Proteomes" id="UP000823902"/>
    </source>
</evidence>
<gene>
    <name evidence="1" type="ORF">H9697_05090</name>
</gene>
<reference evidence="1" key="1">
    <citation type="journal article" date="2021" name="PeerJ">
        <title>Extensive microbial diversity within the chicken gut microbiome revealed by metagenomics and culture.</title>
        <authorList>
            <person name="Gilroy R."/>
            <person name="Ravi A."/>
            <person name="Getino M."/>
            <person name="Pursley I."/>
            <person name="Horton D.L."/>
            <person name="Alikhan N.F."/>
            <person name="Baker D."/>
            <person name="Gharbi K."/>
            <person name="Hall N."/>
            <person name="Watson M."/>
            <person name="Adriaenssens E.M."/>
            <person name="Foster-Nyarko E."/>
            <person name="Jarju S."/>
            <person name="Secka A."/>
            <person name="Antonio M."/>
            <person name="Oren A."/>
            <person name="Chaudhuri R.R."/>
            <person name="La Ragione R."/>
            <person name="Hildebrand F."/>
            <person name="Pallen M.J."/>
        </authorList>
    </citation>
    <scope>NUCLEOTIDE SEQUENCE</scope>
    <source>
        <strain evidence="1">CHK196-7946</strain>
    </source>
</reference>
<protein>
    <submittedName>
        <fullName evidence="1">Uncharacterized protein</fullName>
    </submittedName>
</protein>
<organism evidence="1 2">
    <name type="scientific">Candidatus Mediterraneibacter faecavium</name>
    <dbReference type="NCBI Taxonomy" id="2838668"/>
    <lineage>
        <taxon>Bacteria</taxon>
        <taxon>Bacillati</taxon>
        <taxon>Bacillota</taxon>
        <taxon>Clostridia</taxon>
        <taxon>Lachnospirales</taxon>
        <taxon>Lachnospiraceae</taxon>
        <taxon>Mediterraneibacter</taxon>
    </lineage>
</organism>
<reference evidence="1" key="2">
    <citation type="submission" date="2021-04" db="EMBL/GenBank/DDBJ databases">
        <authorList>
            <person name="Gilroy R."/>
        </authorList>
    </citation>
    <scope>NUCLEOTIDE SEQUENCE</scope>
    <source>
        <strain evidence="1">CHK196-7946</strain>
    </source>
</reference>
<evidence type="ECO:0000313" key="1">
    <source>
        <dbReference type="EMBL" id="HJC74308.1"/>
    </source>
</evidence>
<sequence>MQSGNYMSGNEAVAYIKKEIQRQFGESMRLDEEKSAWEHQGWFMLRFRYMPRCYTIYFEGEFNGFNIRITKDDGAYIALAQLTNYSSNLTEMDLRNSIEELKSVLKTEIAFYKIINGKRYQEVNGGYRRIKR</sequence>
<dbReference type="Proteomes" id="UP000823902">
    <property type="component" value="Unassembled WGS sequence"/>
</dbReference>
<proteinExistence type="predicted"/>
<dbReference type="AlphaFoldDB" id="A0A9D2TML6"/>